<evidence type="ECO:0000259" key="2">
    <source>
        <dbReference type="PROSITE" id="PS50109"/>
    </source>
</evidence>
<evidence type="ECO:0000313" key="4">
    <source>
        <dbReference type="Proteomes" id="UP000238348"/>
    </source>
</evidence>
<dbReference type="PANTHER" id="PTHR34220:SF7">
    <property type="entry name" value="SENSOR HISTIDINE KINASE YPDA"/>
    <property type="match status" value="1"/>
</dbReference>
<proteinExistence type="predicted"/>
<feature type="transmembrane region" description="Helical" evidence="1">
    <location>
        <begin position="15"/>
        <end position="35"/>
    </location>
</feature>
<feature type="domain" description="Histidine kinase" evidence="2">
    <location>
        <begin position="268"/>
        <end position="361"/>
    </location>
</feature>
<evidence type="ECO:0000256" key="1">
    <source>
        <dbReference type="SAM" id="Phobius"/>
    </source>
</evidence>
<feature type="transmembrane region" description="Helical" evidence="1">
    <location>
        <begin position="93"/>
        <end position="114"/>
    </location>
</feature>
<dbReference type="SUPFAM" id="SSF55874">
    <property type="entry name" value="ATPase domain of HSP90 chaperone/DNA topoisomerase II/histidine kinase"/>
    <property type="match status" value="1"/>
</dbReference>
<name>A0A2L0F705_SORCE</name>
<sequence>MLSSRSEPSPPRSGLIPWSALWFGAVAPIGILLLLRPDIARWDDPSFDVAAGLRKLACTAIYTNVITVALAATYNLGLARLPLHRLARPMRRFIYVTTVPAVVIPCTLAIVPLLSAVHHEMVSVPFRLVVQGILLSYLWLGAYATYDRLLARIRKERDLAHEERLAAQDARLRLLQARTNPHFLYNSLNSVMSLIPTDPELAEETLGRLAALFRYALESSTRLAVPLVDEVACANDYLSIETIRFRERLRYSVDVDPSLRAIQVPPMLLQPLVENAVKHGIGGRVRGGSVTVRAELAGEDLLLSVLDDGPGPTPAIRPGTGTSLADLRERLRLLYGEDGRLVAEPAPEGGFVAQLRLPVVRPS</sequence>
<feature type="transmembrane region" description="Helical" evidence="1">
    <location>
        <begin position="126"/>
        <end position="146"/>
    </location>
</feature>
<reference evidence="3 4" key="1">
    <citation type="submission" date="2015-09" db="EMBL/GenBank/DDBJ databases">
        <title>Sorangium comparison.</title>
        <authorList>
            <person name="Zaburannyi N."/>
            <person name="Bunk B."/>
            <person name="Overmann J."/>
            <person name="Mueller R."/>
        </authorList>
    </citation>
    <scope>NUCLEOTIDE SEQUENCE [LARGE SCALE GENOMIC DNA]</scope>
    <source>
        <strain evidence="3 4">So ce26</strain>
    </source>
</reference>
<dbReference type="PROSITE" id="PS50109">
    <property type="entry name" value="HIS_KIN"/>
    <property type="match status" value="1"/>
</dbReference>
<keyword evidence="1" id="KW-0812">Transmembrane</keyword>
<dbReference type="InterPro" id="IPR010559">
    <property type="entry name" value="Sig_transdc_His_kin_internal"/>
</dbReference>
<dbReference type="PANTHER" id="PTHR34220">
    <property type="entry name" value="SENSOR HISTIDINE KINASE YPDA"/>
    <property type="match status" value="1"/>
</dbReference>
<dbReference type="InterPro" id="IPR003594">
    <property type="entry name" value="HATPase_dom"/>
</dbReference>
<dbReference type="AlphaFoldDB" id="A0A2L0F705"/>
<dbReference type="InterPro" id="IPR005467">
    <property type="entry name" value="His_kinase_dom"/>
</dbReference>
<dbReference type="InterPro" id="IPR036890">
    <property type="entry name" value="HATPase_C_sf"/>
</dbReference>
<dbReference type="GO" id="GO:0016020">
    <property type="term" value="C:membrane"/>
    <property type="evidence" value="ECO:0007669"/>
    <property type="project" value="InterPro"/>
</dbReference>
<dbReference type="GO" id="GO:0000155">
    <property type="term" value="F:phosphorelay sensor kinase activity"/>
    <property type="evidence" value="ECO:0007669"/>
    <property type="project" value="InterPro"/>
</dbReference>
<dbReference type="Pfam" id="PF02518">
    <property type="entry name" value="HATPase_c"/>
    <property type="match status" value="1"/>
</dbReference>
<protein>
    <recommendedName>
        <fullName evidence="2">Histidine kinase domain-containing protein</fullName>
    </recommendedName>
</protein>
<keyword evidence="1" id="KW-1133">Transmembrane helix</keyword>
<dbReference type="EMBL" id="CP012673">
    <property type="protein sequence ID" value="AUX47312.1"/>
    <property type="molecule type" value="Genomic_DNA"/>
</dbReference>
<keyword evidence="1" id="KW-0472">Membrane</keyword>
<gene>
    <name evidence="3" type="ORF">SOCE26_088300</name>
</gene>
<dbReference type="InterPro" id="IPR050640">
    <property type="entry name" value="Bact_2-comp_sensor_kinase"/>
</dbReference>
<dbReference type="Proteomes" id="UP000238348">
    <property type="component" value="Chromosome"/>
</dbReference>
<accession>A0A2L0F705</accession>
<dbReference type="Gene3D" id="3.30.565.10">
    <property type="entry name" value="Histidine kinase-like ATPase, C-terminal domain"/>
    <property type="match status" value="1"/>
</dbReference>
<dbReference type="Pfam" id="PF06580">
    <property type="entry name" value="His_kinase"/>
    <property type="match status" value="1"/>
</dbReference>
<evidence type="ECO:0000313" key="3">
    <source>
        <dbReference type="EMBL" id="AUX47312.1"/>
    </source>
</evidence>
<organism evidence="3 4">
    <name type="scientific">Sorangium cellulosum</name>
    <name type="common">Polyangium cellulosum</name>
    <dbReference type="NCBI Taxonomy" id="56"/>
    <lineage>
        <taxon>Bacteria</taxon>
        <taxon>Pseudomonadati</taxon>
        <taxon>Myxococcota</taxon>
        <taxon>Polyangia</taxon>
        <taxon>Polyangiales</taxon>
        <taxon>Polyangiaceae</taxon>
        <taxon>Sorangium</taxon>
    </lineage>
</organism>